<feature type="region of interest" description="Disordered" evidence="1">
    <location>
        <begin position="191"/>
        <end position="211"/>
    </location>
</feature>
<keyword evidence="3" id="KW-1185">Reference proteome</keyword>
<proteinExistence type="predicted"/>
<dbReference type="AlphaFoldDB" id="A0AAE0FR86"/>
<reference evidence="2 3" key="1">
    <citation type="journal article" date="2015" name="Genome Biol. Evol.">
        <title>Comparative Genomics of a Bacterivorous Green Alga Reveals Evolutionary Causalities and Consequences of Phago-Mixotrophic Mode of Nutrition.</title>
        <authorList>
            <person name="Burns J.A."/>
            <person name="Paasch A."/>
            <person name="Narechania A."/>
            <person name="Kim E."/>
        </authorList>
    </citation>
    <scope>NUCLEOTIDE SEQUENCE [LARGE SCALE GENOMIC DNA]</scope>
    <source>
        <strain evidence="2 3">PLY_AMNH</strain>
    </source>
</reference>
<dbReference type="Proteomes" id="UP001190700">
    <property type="component" value="Unassembled WGS sequence"/>
</dbReference>
<sequence length="597" mass="65432">MDVCPLLGFDEFTVNSHTGQAIARYLKTLLATANLTIEDSITLPTLDGAGNNKKAFKILKKRMKVCAPHNLQRSIQYGLGRAGKRKNLSIQALIERNARQSKGFNTSVKHSLRLQKAQTSRGIQKRKTKRVFQQHAIRWGGLYRMLRQNRKLESDIKLALTGSRDGVCEESAAFVTAASTHTAATPIEVGTQNDDVDVSDGEDPVHDEDFDSDADQVEANENEGKEYPLQHRCLPAADWKKNNQFESVLTTAYDVSEALQSHSGCGLDKEFILASFLYADLTGDVVEVVSGAHATETWSPVHATALPADLRQFRTVAAEQIKERLLVLEMETLLALKMNPSIDTTEEGVIFKDKSGSLELMNAQYNRQLRHRGNVLLQTGQIGKGVPSGRKEGCASQPASRSEGARLSESQSAASGQATPTPKRRKTLEALANAFTTGPSVADTSVAPVDASVLLDTLITAEKESFVSACKAAVTSGKYLDPKSQEFNQLAFYCDNQALFPIHCTVFRSDCGPNKAASANVEQVFSGAGALLADFHRHGLSPKMLALYMFIRTNWQYEWMRPSVEDILQAYKFKYGDSVVEEPDSDSDSDSDNSDAA</sequence>
<accession>A0AAE0FR86</accession>
<evidence type="ECO:0000256" key="1">
    <source>
        <dbReference type="SAM" id="MobiDB-lite"/>
    </source>
</evidence>
<evidence type="ECO:0000313" key="3">
    <source>
        <dbReference type="Proteomes" id="UP001190700"/>
    </source>
</evidence>
<dbReference type="EMBL" id="LGRX02014708">
    <property type="protein sequence ID" value="KAK3264233.1"/>
    <property type="molecule type" value="Genomic_DNA"/>
</dbReference>
<gene>
    <name evidence="2" type="ORF">CYMTET_27015</name>
</gene>
<feature type="compositionally biased region" description="Polar residues" evidence="1">
    <location>
        <begin position="408"/>
        <end position="420"/>
    </location>
</feature>
<evidence type="ECO:0000313" key="2">
    <source>
        <dbReference type="EMBL" id="KAK3264233.1"/>
    </source>
</evidence>
<protein>
    <submittedName>
        <fullName evidence="2">Uncharacterized protein</fullName>
    </submittedName>
</protein>
<feature type="compositionally biased region" description="Acidic residues" evidence="1">
    <location>
        <begin position="194"/>
        <end position="211"/>
    </location>
</feature>
<feature type="region of interest" description="Disordered" evidence="1">
    <location>
        <begin position="380"/>
        <end position="424"/>
    </location>
</feature>
<name>A0AAE0FR86_9CHLO</name>
<comment type="caution">
    <text evidence="2">The sequence shown here is derived from an EMBL/GenBank/DDBJ whole genome shotgun (WGS) entry which is preliminary data.</text>
</comment>
<organism evidence="2 3">
    <name type="scientific">Cymbomonas tetramitiformis</name>
    <dbReference type="NCBI Taxonomy" id="36881"/>
    <lineage>
        <taxon>Eukaryota</taxon>
        <taxon>Viridiplantae</taxon>
        <taxon>Chlorophyta</taxon>
        <taxon>Pyramimonadophyceae</taxon>
        <taxon>Pyramimonadales</taxon>
        <taxon>Pyramimonadaceae</taxon>
        <taxon>Cymbomonas</taxon>
    </lineage>
</organism>